<dbReference type="STRING" id="1147741.A0A0R3RGG7"/>
<protein>
    <submittedName>
        <fullName evidence="2">DUF1524 domain-containing protein</fullName>
    </submittedName>
</protein>
<dbReference type="WBParaSite" id="EEL_0000050101-mRNA-1">
    <property type="protein sequence ID" value="EEL_0000050101-mRNA-1"/>
    <property type="gene ID" value="EEL_0000050101"/>
</dbReference>
<organism evidence="1 2">
    <name type="scientific">Elaeophora elaphi</name>
    <dbReference type="NCBI Taxonomy" id="1147741"/>
    <lineage>
        <taxon>Eukaryota</taxon>
        <taxon>Metazoa</taxon>
        <taxon>Ecdysozoa</taxon>
        <taxon>Nematoda</taxon>
        <taxon>Chromadorea</taxon>
        <taxon>Rhabditida</taxon>
        <taxon>Spirurina</taxon>
        <taxon>Spiruromorpha</taxon>
        <taxon>Filarioidea</taxon>
        <taxon>Onchocercidae</taxon>
        <taxon>Elaeophora</taxon>
    </lineage>
</organism>
<name>A0A0R3RGG7_9BILA</name>
<evidence type="ECO:0000313" key="1">
    <source>
        <dbReference type="Proteomes" id="UP000050640"/>
    </source>
</evidence>
<dbReference type="Proteomes" id="UP000050640">
    <property type="component" value="Unplaced"/>
</dbReference>
<dbReference type="AlphaFoldDB" id="A0A0R3RGG7"/>
<dbReference type="PANTHER" id="PTHR21174:SF0">
    <property type="entry name" value="HD PHOSPHOHYDROLASE FAMILY PROTEIN-RELATED"/>
    <property type="match status" value="1"/>
</dbReference>
<reference evidence="2" key="1">
    <citation type="submission" date="2017-02" db="UniProtKB">
        <authorList>
            <consortium name="WormBaseParasite"/>
        </authorList>
    </citation>
    <scope>IDENTIFICATION</scope>
</reference>
<proteinExistence type="predicted"/>
<evidence type="ECO:0000313" key="2">
    <source>
        <dbReference type="WBParaSite" id="EEL_0000050101-mRNA-1"/>
    </source>
</evidence>
<sequence length="221" mass="25796">MDAIAASLEVALFERWNNLASGLASDVKEKWWKHLSNIYNDRAFHNLKHLNDMFLLFDEYKHKLQEPTATAFAIFFLHAVYDPKHSNNAEQSAELLQQFLAEATTIDPENYSATLILKSGKHCTDAHLTTDAYGEEDIHFLLDFDVAFLGVGHVEYDVHCSNIRKEYDHLNDEEYRRQKLKVLKLFMRIPNIYATQELRERFEAQARLNVTKEIEELSNNF</sequence>
<dbReference type="PANTHER" id="PTHR21174">
    <property type="match status" value="1"/>
</dbReference>
<dbReference type="InterPro" id="IPR009218">
    <property type="entry name" value="HD_phosphohydro"/>
</dbReference>
<dbReference type="PIRSF" id="PIRSF035170">
    <property type="entry name" value="HD_phosphohydro"/>
    <property type="match status" value="1"/>
</dbReference>
<accession>A0A0R3RGG7</accession>
<keyword evidence="1" id="KW-1185">Reference proteome</keyword>